<feature type="chain" id="PRO_5032360868" description="DUF4136 domain-containing protein" evidence="1">
    <location>
        <begin position="20"/>
        <end position="202"/>
    </location>
</feature>
<gene>
    <name evidence="2" type="ORF">HHL17_03160</name>
</gene>
<reference evidence="2 3" key="1">
    <citation type="submission" date="2020-04" db="EMBL/GenBank/DDBJ databases">
        <title>Chitinophaga sp. G-6-1-13 sp. nov., isolated from soil.</title>
        <authorList>
            <person name="Dahal R.H."/>
            <person name="Chaudhary D.K."/>
        </authorList>
    </citation>
    <scope>NUCLEOTIDE SEQUENCE [LARGE SCALE GENOMIC DNA]</scope>
    <source>
        <strain evidence="2 3">G-6-1-13</strain>
    </source>
</reference>
<dbReference type="AlphaFoldDB" id="A0A848GJX2"/>
<evidence type="ECO:0000256" key="1">
    <source>
        <dbReference type="SAM" id="SignalP"/>
    </source>
</evidence>
<name>A0A848GJX2_9BACT</name>
<dbReference type="EMBL" id="JABBGC010000001">
    <property type="protein sequence ID" value="NML36188.1"/>
    <property type="molecule type" value="Genomic_DNA"/>
</dbReference>
<organism evidence="2 3">
    <name type="scientific">Chitinophaga fulva</name>
    <dbReference type="NCBI Taxonomy" id="2728842"/>
    <lineage>
        <taxon>Bacteria</taxon>
        <taxon>Pseudomonadati</taxon>
        <taxon>Bacteroidota</taxon>
        <taxon>Chitinophagia</taxon>
        <taxon>Chitinophagales</taxon>
        <taxon>Chitinophagaceae</taxon>
        <taxon>Chitinophaga</taxon>
    </lineage>
</organism>
<sequence>MKRLLVVILCTVLSSLHVAAQKAYYRLIETPVENVPVKSRKSLLLIVSGPMSTRKYIQDLQYELKKDLDKKGVTCLLEYAGDDAARLTEKVNAAVKTHQPDCYLVIQPVALQNMTTTPEREVRYVDPKTGNIVSYVKRVPITEWTDQVMEIHFYDNGPQNSKIWEARLQSRTNLAAEKIFRRIAADMLKSWKEKGIISTQAS</sequence>
<keyword evidence="3" id="KW-1185">Reference proteome</keyword>
<protein>
    <recommendedName>
        <fullName evidence="4">DUF4136 domain-containing protein</fullName>
    </recommendedName>
</protein>
<evidence type="ECO:0000313" key="2">
    <source>
        <dbReference type="EMBL" id="NML36188.1"/>
    </source>
</evidence>
<proteinExistence type="predicted"/>
<comment type="caution">
    <text evidence="2">The sequence shown here is derived from an EMBL/GenBank/DDBJ whole genome shotgun (WGS) entry which is preliminary data.</text>
</comment>
<evidence type="ECO:0008006" key="4">
    <source>
        <dbReference type="Google" id="ProtNLM"/>
    </source>
</evidence>
<accession>A0A848GJX2</accession>
<dbReference type="Proteomes" id="UP000583266">
    <property type="component" value="Unassembled WGS sequence"/>
</dbReference>
<dbReference type="RefSeq" id="WP_169223338.1">
    <property type="nucleotide sequence ID" value="NZ_JABBGC010000001.1"/>
</dbReference>
<keyword evidence="1" id="KW-0732">Signal</keyword>
<feature type="signal peptide" evidence="1">
    <location>
        <begin position="1"/>
        <end position="19"/>
    </location>
</feature>
<evidence type="ECO:0000313" key="3">
    <source>
        <dbReference type="Proteomes" id="UP000583266"/>
    </source>
</evidence>